<feature type="region of interest" description="Disordered" evidence="1">
    <location>
        <begin position="133"/>
        <end position="195"/>
    </location>
</feature>
<protein>
    <submittedName>
        <fullName evidence="3">Uncharacterized protein</fullName>
    </submittedName>
</protein>
<dbReference type="AlphaFoldDB" id="A0A6C0HQ49"/>
<organism evidence="3">
    <name type="scientific">viral metagenome</name>
    <dbReference type="NCBI Taxonomy" id="1070528"/>
    <lineage>
        <taxon>unclassified sequences</taxon>
        <taxon>metagenomes</taxon>
        <taxon>organismal metagenomes</taxon>
    </lineage>
</organism>
<sequence>MNNSPNTYSAPLRPLTPTYTPTTTYGTTTGTGSTFLGMSVTTWIIIVLVLAILGFNIFAYLAYGTKYFSDTFGPYIKYLGGLIGNATASVTKSVTNTAATGTKAAVDLAAGTVTTAVDVTQQTAGAITGATASSSLTGSQKTNSNAPVSSQDTTPNNPLNDALKNAKPQGQQSGPGPFAADDATSAIQSNKSSSKSGWCYIGQEQGYRSCLQVGENDTCMSGNIFPSQEICVNPNLRA</sequence>
<accession>A0A6C0HQ49</accession>
<evidence type="ECO:0000256" key="2">
    <source>
        <dbReference type="SAM" id="Phobius"/>
    </source>
</evidence>
<evidence type="ECO:0000313" key="3">
    <source>
        <dbReference type="EMBL" id="QHT82477.1"/>
    </source>
</evidence>
<proteinExistence type="predicted"/>
<keyword evidence="2" id="KW-0472">Membrane</keyword>
<reference evidence="3" key="1">
    <citation type="journal article" date="2020" name="Nature">
        <title>Giant virus diversity and host interactions through global metagenomics.</title>
        <authorList>
            <person name="Schulz F."/>
            <person name="Roux S."/>
            <person name="Paez-Espino D."/>
            <person name="Jungbluth S."/>
            <person name="Walsh D.A."/>
            <person name="Denef V.J."/>
            <person name="McMahon K.D."/>
            <person name="Konstantinidis K.T."/>
            <person name="Eloe-Fadrosh E.A."/>
            <person name="Kyrpides N.C."/>
            <person name="Woyke T."/>
        </authorList>
    </citation>
    <scope>NUCLEOTIDE SEQUENCE</scope>
    <source>
        <strain evidence="3">GVMAG-M-3300023184-165</strain>
    </source>
</reference>
<keyword evidence="2" id="KW-1133">Transmembrane helix</keyword>
<name>A0A6C0HQ49_9ZZZZ</name>
<feature type="region of interest" description="Disordered" evidence="1">
    <location>
        <begin position="1"/>
        <end position="23"/>
    </location>
</feature>
<dbReference type="EMBL" id="MN740002">
    <property type="protein sequence ID" value="QHT82477.1"/>
    <property type="molecule type" value="Genomic_DNA"/>
</dbReference>
<feature type="compositionally biased region" description="Polar residues" evidence="1">
    <location>
        <begin position="141"/>
        <end position="159"/>
    </location>
</feature>
<evidence type="ECO:0000256" key="1">
    <source>
        <dbReference type="SAM" id="MobiDB-lite"/>
    </source>
</evidence>
<feature type="transmembrane region" description="Helical" evidence="2">
    <location>
        <begin position="43"/>
        <end position="63"/>
    </location>
</feature>
<keyword evidence="2" id="KW-0812">Transmembrane</keyword>